<dbReference type="OrthoDB" id="5234170at2759"/>
<dbReference type="AlphaFoldDB" id="A0A2P5HT82"/>
<evidence type="ECO:0000313" key="3">
    <source>
        <dbReference type="Proteomes" id="UP000094444"/>
    </source>
</evidence>
<dbReference type="Proteomes" id="UP000094444">
    <property type="component" value="Unassembled WGS sequence"/>
</dbReference>
<proteinExistence type="predicted"/>
<evidence type="ECO:0000313" key="2">
    <source>
        <dbReference type="EMBL" id="POS73405.1"/>
    </source>
</evidence>
<feature type="compositionally biased region" description="Low complexity" evidence="1">
    <location>
        <begin position="40"/>
        <end position="58"/>
    </location>
</feature>
<feature type="region of interest" description="Disordered" evidence="1">
    <location>
        <begin position="1"/>
        <end position="21"/>
    </location>
</feature>
<sequence>MARVTSPRPSSRHNAADQPRKLFIRISADKMRWYKNQEASRPSSSTSSSNSSSPSTSPRRLRISLKRRDDSS</sequence>
<reference evidence="2" key="1">
    <citation type="submission" date="2017-09" db="EMBL/GenBank/DDBJ databases">
        <title>Polyketide synthases of a Diaporthe helianthi virulent isolate.</title>
        <authorList>
            <person name="Baroncelli R."/>
        </authorList>
    </citation>
    <scope>NUCLEOTIDE SEQUENCE [LARGE SCALE GENOMIC DNA]</scope>
    <source>
        <strain evidence="2">7/96</strain>
    </source>
</reference>
<accession>A0A2P5HT82</accession>
<evidence type="ECO:0000256" key="1">
    <source>
        <dbReference type="SAM" id="MobiDB-lite"/>
    </source>
</evidence>
<protein>
    <submittedName>
        <fullName evidence="2">Uncharacterized protein</fullName>
    </submittedName>
</protein>
<dbReference type="EMBL" id="MAVT02000805">
    <property type="protein sequence ID" value="POS73405.1"/>
    <property type="molecule type" value="Genomic_DNA"/>
</dbReference>
<organism evidence="2 3">
    <name type="scientific">Diaporthe helianthi</name>
    <dbReference type="NCBI Taxonomy" id="158607"/>
    <lineage>
        <taxon>Eukaryota</taxon>
        <taxon>Fungi</taxon>
        <taxon>Dikarya</taxon>
        <taxon>Ascomycota</taxon>
        <taxon>Pezizomycotina</taxon>
        <taxon>Sordariomycetes</taxon>
        <taxon>Sordariomycetidae</taxon>
        <taxon>Diaporthales</taxon>
        <taxon>Diaporthaceae</taxon>
        <taxon>Diaporthe</taxon>
    </lineage>
</organism>
<keyword evidence="3" id="KW-1185">Reference proteome</keyword>
<feature type="region of interest" description="Disordered" evidence="1">
    <location>
        <begin position="34"/>
        <end position="72"/>
    </location>
</feature>
<gene>
    <name evidence="2" type="ORF">DHEL01_v208203</name>
</gene>
<name>A0A2P5HT82_DIAHE</name>
<dbReference type="InParanoid" id="A0A2P5HT82"/>
<comment type="caution">
    <text evidence="2">The sequence shown here is derived from an EMBL/GenBank/DDBJ whole genome shotgun (WGS) entry which is preliminary data.</text>
</comment>